<accession>A0ABS3URZ2</accession>
<feature type="region of interest" description="Disordered" evidence="1">
    <location>
        <begin position="1"/>
        <end position="78"/>
    </location>
</feature>
<proteinExistence type="predicted"/>
<feature type="compositionally biased region" description="Low complexity" evidence="1">
    <location>
        <begin position="23"/>
        <end position="34"/>
    </location>
</feature>
<sequence length="356" mass="37409">MAEDGTGSEPSDEAGAATPEPVPTDTTPDDPSTGDTDKTEHAPLAQWASRAGARSQPAGQPELQAPADPWPEPIQGLGAPADQAAVDHLETLSYVPPPLLPATAATAPEKNFSRGVIAILAVTAFVLLVGAAGLAGAVLADSEKRRENPTASGSSAAGAAARPSSSTGDVRPSPSTAVTESAEPIPSGPVAQGIAPATIFDMDEMCRGETYWPMLPARSAKKPHPVLIYGDTGGGIRLPYTMFYTWFMKPESTKTTWAPEDPTTIALMACVDRVSSGAKVRTCSYTGPNTGKAVLHRATYRVHVYETATGKKLLDTKIEAKDTSCPYVGDIPDDRKIHMELDESTLVSTLRKFVEK</sequence>
<feature type="compositionally biased region" description="Low complexity" evidence="1">
    <location>
        <begin position="149"/>
        <end position="168"/>
    </location>
</feature>
<dbReference type="EMBL" id="JAGFNS010000019">
    <property type="protein sequence ID" value="MBO3741137.1"/>
    <property type="molecule type" value="Genomic_DNA"/>
</dbReference>
<keyword evidence="4" id="KW-1185">Reference proteome</keyword>
<evidence type="ECO:0000256" key="1">
    <source>
        <dbReference type="SAM" id="MobiDB-lite"/>
    </source>
</evidence>
<dbReference type="Proteomes" id="UP000679690">
    <property type="component" value="Unassembled WGS sequence"/>
</dbReference>
<reference evidence="3 4" key="1">
    <citation type="submission" date="2021-03" db="EMBL/GenBank/DDBJ databases">
        <title>Actinoplanes flavus sp. nov., a novel actinomycete isolated from Coconut Palm rhizosphere soil.</title>
        <authorList>
            <person name="Luo X."/>
        </authorList>
    </citation>
    <scope>NUCLEOTIDE SEQUENCE [LARGE SCALE GENOMIC DNA]</scope>
    <source>
        <strain evidence="3 4">NEAU-H7</strain>
    </source>
</reference>
<feature type="transmembrane region" description="Helical" evidence="2">
    <location>
        <begin position="116"/>
        <end position="140"/>
    </location>
</feature>
<dbReference type="RefSeq" id="WP_208470287.1">
    <property type="nucleotide sequence ID" value="NZ_JAGFNS010000019.1"/>
</dbReference>
<evidence type="ECO:0000256" key="2">
    <source>
        <dbReference type="SAM" id="Phobius"/>
    </source>
</evidence>
<feature type="region of interest" description="Disordered" evidence="1">
    <location>
        <begin position="142"/>
        <end position="192"/>
    </location>
</feature>
<protein>
    <submittedName>
        <fullName evidence="3">Uncharacterized protein</fullName>
    </submittedName>
</protein>
<keyword evidence="2" id="KW-1133">Transmembrane helix</keyword>
<evidence type="ECO:0000313" key="4">
    <source>
        <dbReference type="Proteomes" id="UP000679690"/>
    </source>
</evidence>
<gene>
    <name evidence="3" type="ORF">J5X75_26865</name>
</gene>
<keyword evidence="2" id="KW-0472">Membrane</keyword>
<name>A0ABS3URZ2_9ACTN</name>
<organism evidence="3 4">
    <name type="scientific">Actinoplanes flavus</name>
    <dbReference type="NCBI Taxonomy" id="2820290"/>
    <lineage>
        <taxon>Bacteria</taxon>
        <taxon>Bacillati</taxon>
        <taxon>Actinomycetota</taxon>
        <taxon>Actinomycetes</taxon>
        <taxon>Micromonosporales</taxon>
        <taxon>Micromonosporaceae</taxon>
        <taxon>Actinoplanes</taxon>
    </lineage>
</organism>
<evidence type="ECO:0000313" key="3">
    <source>
        <dbReference type="EMBL" id="MBO3741137.1"/>
    </source>
</evidence>
<keyword evidence="2" id="KW-0812">Transmembrane</keyword>
<comment type="caution">
    <text evidence="3">The sequence shown here is derived from an EMBL/GenBank/DDBJ whole genome shotgun (WGS) entry which is preliminary data.</text>
</comment>